<dbReference type="Pfam" id="PF07766">
    <property type="entry name" value="LETM1_RBD"/>
    <property type="match status" value="2"/>
</dbReference>
<dbReference type="EMBL" id="OD564839">
    <property type="protein sequence ID" value="CAD7439986.1"/>
    <property type="molecule type" value="Genomic_DNA"/>
</dbReference>
<reference evidence="10" key="1">
    <citation type="submission" date="2020-11" db="EMBL/GenBank/DDBJ databases">
        <authorList>
            <person name="Tran Van P."/>
        </authorList>
    </citation>
    <scope>NUCLEOTIDE SEQUENCE</scope>
</reference>
<dbReference type="AlphaFoldDB" id="A0A7R9ERQ1"/>
<evidence type="ECO:0000256" key="4">
    <source>
        <dbReference type="ARBA" id="ARBA00022989"/>
    </source>
</evidence>
<evidence type="ECO:0000256" key="8">
    <source>
        <dbReference type="SAM" id="Phobius"/>
    </source>
</evidence>
<evidence type="ECO:0000313" key="10">
    <source>
        <dbReference type="EMBL" id="CAD7439986.1"/>
    </source>
</evidence>
<evidence type="ECO:0000256" key="5">
    <source>
        <dbReference type="ARBA" id="ARBA00023128"/>
    </source>
</evidence>
<evidence type="ECO:0000256" key="7">
    <source>
        <dbReference type="PROSITE-ProRule" id="PRU01094"/>
    </source>
</evidence>
<organism evidence="10">
    <name type="scientific">Timema bartmani</name>
    <dbReference type="NCBI Taxonomy" id="61472"/>
    <lineage>
        <taxon>Eukaryota</taxon>
        <taxon>Metazoa</taxon>
        <taxon>Ecdysozoa</taxon>
        <taxon>Arthropoda</taxon>
        <taxon>Hexapoda</taxon>
        <taxon>Insecta</taxon>
        <taxon>Pterygota</taxon>
        <taxon>Neoptera</taxon>
        <taxon>Polyneoptera</taxon>
        <taxon>Phasmatodea</taxon>
        <taxon>Timematodea</taxon>
        <taxon>Timematoidea</taxon>
        <taxon>Timematidae</taxon>
        <taxon>Timema</taxon>
    </lineage>
</organism>
<gene>
    <name evidence="10" type="ORF">TBIB3V08_LOCUS2524</name>
</gene>
<keyword evidence="4 8" id="KW-1133">Transmembrane helix</keyword>
<dbReference type="PANTHER" id="PTHR14009">
    <property type="entry name" value="LEUCINE ZIPPER-EF-HAND CONTAINING TRANSMEMBRANE PROTEIN"/>
    <property type="match status" value="1"/>
</dbReference>
<dbReference type="PANTHER" id="PTHR14009:SF13">
    <property type="entry name" value="LETM1 DOMAIN-CONTAINING PROTEIN 1"/>
    <property type="match status" value="1"/>
</dbReference>
<dbReference type="GO" id="GO:0043022">
    <property type="term" value="F:ribosome binding"/>
    <property type="evidence" value="ECO:0007669"/>
    <property type="project" value="InterPro"/>
</dbReference>
<sequence length="385" mass="45235">MASMVLTDGFEKLPDQIMYVHQSKYAPVKLKAKEEKKIRKYALSRFMQFVTDYQKRLEEQFPSAYSMYRIFMSGMKDFYQDMKRYFRVVKKLNSSEEGYKCLSRKELEIYHQMPLDMIRVAPILLLSAVPFTNYVILPLLYLFPRQLLCYHFWTLQQRMEFAVHTQRKRLLNYRPVFRCLQAQLESLQGNPLYDTWSRILGMLGSGVHPNVDDILYCRELFKGDPYSLTHIYTGHVPSIAERFPNPGLNIVLKKCFLCCDVDNDGMSMIPVPCIVPFKSALLRMYGMHSGWRRRTRLAGRAELIQHMDAAIVREGGAKALTQEEIRWACFFRGLNPVNMKTDDAVEWLDQWILISRQVDKTSWSLLLHCPILLAYNQPSNWSLIY</sequence>
<evidence type="ECO:0000256" key="6">
    <source>
        <dbReference type="ARBA" id="ARBA00023136"/>
    </source>
</evidence>
<dbReference type="GO" id="GO:0005743">
    <property type="term" value="C:mitochondrial inner membrane"/>
    <property type="evidence" value="ECO:0007669"/>
    <property type="project" value="UniProtKB-SubCell"/>
</dbReference>
<evidence type="ECO:0000259" key="9">
    <source>
        <dbReference type="PROSITE" id="PS51758"/>
    </source>
</evidence>
<protein>
    <recommendedName>
        <fullName evidence="9">Letm1 RBD domain-containing protein</fullName>
    </recommendedName>
</protein>
<dbReference type="GO" id="GO:0030003">
    <property type="term" value="P:intracellular monoatomic cation homeostasis"/>
    <property type="evidence" value="ECO:0007669"/>
    <property type="project" value="TreeGrafter"/>
</dbReference>
<keyword evidence="2 8" id="KW-0812">Transmembrane</keyword>
<keyword evidence="3" id="KW-0999">Mitochondrion inner membrane</keyword>
<accession>A0A7R9ERQ1</accession>
<evidence type="ECO:0000256" key="2">
    <source>
        <dbReference type="ARBA" id="ARBA00022692"/>
    </source>
</evidence>
<dbReference type="InterPro" id="IPR044202">
    <property type="entry name" value="LETM1/MDM38-like"/>
</dbReference>
<feature type="transmembrane region" description="Helical" evidence="8">
    <location>
        <begin position="123"/>
        <end position="143"/>
    </location>
</feature>
<proteinExistence type="predicted"/>
<keyword evidence="5 7" id="KW-0496">Mitochondrion</keyword>
<comment type="subcellular location">
    <subcellularLocation>
        <location evidence="1">Mitochondrion inner membrane</location>
        <topology evidence="1">Single-pass membrane protein</topology>
    </subcellularLocation>
</comment>
<feature type="domain" description="Letm1 RBD" evidence="9">
    <location>
        <begin position="178"/>
        <end position="385"/>
    </location>
</feature>
<name>A0A7R9ERQ1_9NEOP</name>
<dbReference type="PROSITE" id="PS51758">
    <property type="entry name" value="LETM1_RBD"/>
    <property type="match status" value="1"/>
</dbReference>
<evidence type="ECO:0000256" key="1">
    <source>
        <dbReference type="ARBA" id="ARBA00004434"/>
    </source>
</evidence>
<dbReference type="InterPro" id="IPR033122">
    <property type="entry name" value="LETM1-like_RBD"/>
</dbReference>
<keyword evidence="6 8" id="KW-0472">Membrane</keyword>
<evidence type="ECO:0000256" key="3">
    <source>
        <dbReference type="ARBA" id="ARBA00022792"/>
    </source>
</evidence>